<evidence type="ECO:0000313" key="2">
    <source>
        <dbReference type="Proteomes" id="UP001595891"/>
    </source>
</evidence>
<protein>
    <submittedName>
        <fullName evidence="1">Uncharacterized protein</fullName>
    </submittedName>
</protein>
<name>A0ABV9EK38_9ACTN</name>
<accession>A0ABV9EK38</accession>
<dbReference type="EMBL" id="JBHSFN010000014">
    <property type="protein sequence ID" value="MFC4589045.1"/>
    <property type="molecule type" value="Genomic_DNA"/>
</dbReference>
<comment type="caution">
    <text evidence="1">The sequence shown here is derived from an EMBL/GenBank/DDBJ whole genome shotgun (WGS) entry which is preliminary data.</text>
</comment>
<proteinExistence type="predicted"/>
<gene>
    <name evidence="1" type="ORF">ACFO8L_23345</name>
</gene>
<dbReference type="RefSeq" id="WP_262847588.1">
    <property type="nucleotide sequence ID" value="NZ_JANZYP010000065.1"/>
</dbReference>
<sequence length="76" mass="8071">MDMSWQTTFAVACAAIVVTVVPGTLGYATARVETAVRQSQEVSRLRAELQSVRKAVQEVSDPCEVPPEGTVPGASH</sequence>
<dbReference type="Proteomes" id="UP001595891">
    <property type="component" value="Unassembled WGS sequence"/>
</dbReference>
<evidence type="ECO:0000313" key="1">
    <source>
        <dbReference type="EMBL" id="MFC4589045.1"/>
    </source>
</evidence>
<keyword evidence="2" id="KW-1185">Reference proteome</keyword>
<reference evidence="2" key="1">
    <citation type="journal article" date="2019" name="Int. J. Syst. Evol. Microbiol.">
        <title>The Global Catalogue of Microorganisms (GCM) 10K type strain sequencing project: providing services to taxonomists for standard genome sequencing and annotation.</title>
        <authorList>
            <consortium name="The Broad Institute Genomics Platform"/>
            <consortium name="The Broad Institute Genome Sequencing Center for Infectious Disease"/>
            <person name="Wu L."/>
            <person name="Ma J."/>
        </authorList>
    </citation>
    <scope>NUCLEOTIDE SEQUENCE [LARGE SCALE GENOMIC DNA]</scope>
    <source>
        <strain evidence="2">CCUG 49560</strain>
    </source>
</reference>
<organism evidence="1 2">
    <name type="scientific">Sphaerisporangium corydalis</name>
    <dbReference type="NCBI Taxonomy" id="1441875"/>
    <lineage>
        <taxon>Bacteria</taxon>
        <taxon>Bacillati</taxon>
        <taxon>Actinomycetota</taxon>
        <taxon>Actinomycetes</taxon>
        <taxon>Streptosporangiales</taxon>
        <taxon>Streptosporangiaceae</taxon>
        <taxon>Sphaerisporangium</taxon>
    </lineage>
</organism>